<keyword evidence="2 5" id="KW-0812">Transmembrane</keyword>
<dbReference type="STRING" id="588581.Cpap_1818"/>
<keyword evidence="4 5" id="KW-0472">Membrane</keyword>
<evidence type="ECO:0000313" key="6">
    <source>
        <dbReference type="EMBL" id="EGD47624.1"/>
    </source>
</evidence>
<comment type="caution">
    <text evidence="6">The sequence shown here is derived from an EMBL/GenBank/DDBJ whole genome shotgun (WGS) entry which is preliminary data.</text>
</comment>
<feature type="transmembrane region" description="Helical" evidence="5">
    <location>
        <begin position="12"/>
        <end position="30"/>
    </location>
</feature>
<dbReference type="RefSeq" id="WP_004619579.1">
    <property type="nucleotide sequence ID" value="NZ_ACXX02000007.1"/>
</dbReference>
<dbReference type="Proteomes" id="UP000003860">
    <property type="component" value="Unassembled WGS sequence"/>
</dbReference>
<dbReference type="GO" id="GO:0004671">
    <property type="term" value="F:protein C-terminal S-isoprenylcysteine carboxyl O-methyltransferase activity"/>
    <property type="evidence" value="ECO:0007669"/>
    <property type="project" value="InterPro"/>
</dbReference>
<protein>
    <submittedName>
        <fullName evidence="6">Isoprenylcysteine carboxyl methyltransferase</fullName>
    </submittedName>
</protein>
<keyword evidence="7" id="KW-1185">Reference proteome</keyword>
<dbReference type="GO" id="GO:0016020">
    <property type="term" value="C:membrane"/>
    <property type="evidence" value="ECO:0007669"/>
    <property type="project" value="UniProtKB-SubCell"/>
</dbReference>
<evidence type="ECO:0000256" key="5">
    <source>
        <dbReference type="SAM" id="Phobius"/>
    </source>
</evidence>
<dbReference type="InterPro" id="IPR007269">
    <property type="entry name" value="ICMT_MeTrfase"/>
</dbReference>
<dbReference type="EMBL" id="ACXX02000007">
    <property type="protein sequence ID" value="EGD47624.1"/>
    <property type="molecule type" value="Genomic_DNA"/>
</dbReference>
<name>F1TDI6_9FIRM</name>
<evidence type="ECO:0000313" key="7">
    <source>
        <dbReference type="Proteomes" id="UP000003860"/>
    </source>
</evidence>
<comment type="subcellular location">
    <subcellularLocation>
        <location evidence="1">Membrane</location>
        <topology evidence="1">Multi-pass membrane protein</topology>
    </subcellularLocation>
</comment>
<dbReference type="PANTHER" id="PTHR43847:SF1">
    <property type="entry name" value="BLL3993 PROTEIN"/>
    <property type="match status" value="1"/>
</dbReference>
<feature type="transmembrane region" description="Helical" evidence="5">
    <location>
        <begin position="36"/>
        <end position="56"/>
    </location>
</feature>
<reference evidence="6" key="1">
    <citation type="submission" date="2009-07" db="EMBL/GenBank/DDBJ databases">
        <authorList>
            <consortium name="US DOE Joint Genome Institute (JGI-PGF)"/>
            <person name="Lucas S."/>
            <person name="Copeland A."/>
            <person name="Lapidus A."/>
            <person name="Glavina del Rio T."/>
            <person name="Tice H."/>
            <person name="Bruce D."/>
            <person name="Goodwin L."/>
            <person name="Pitluck S."/>
            <person name="Larimer F."/>
            <person name="Land M.L."/>
            <person name="Mouttaki H."/>
            <person name="He Z."/>
            <person name="Zhou J."/>
            <person name="Hemme C.L."/>
        </authorList>
    </citation>
    <scope>NUCLEOTIDE SEQUENCE [LARGE SCALE GENOMIC DNA]</scope>
    <source>
        <strain evidence="6">DSM 2782</strain>
    </source>
</reference>
<dbReference type="AlphaFoldDB" id="F1TDI6"/>
<keyword evidence="3 5" id="KW-1133">Transmembrane helix</keyword>
<sequence>MDKRAVIYIVRLVAQRVIGFFLFLLGASWMLSVRDIVYFGLYILIAIISGIIMYKANSETIRERGKINTNSPFWDKVLLTIYWMLAYFVIYFIAGIGYKSGGSVDYLFCIGIFLLIFSTAITLKAMIVNTYLESTARLQTDRRQKVCKDGPYSIIRHPTYSAVLIWCVAISLIFPAISVTITASAIASIIIIRTYLEDTMLKRGLDGYKTYTQDVKYRLIPFIW</sequence>
<gene>
    <name evidence="6" type="ORF">Cpap_1818</name>
</gene>
<dbReference type="OrthoDB" id="272002at2"/>
<accession>F1TDI6</accession>
<dbReference type="InterPro" id="IPR052527">
    <property type="entry name" value="Metal_cation-efflux_comp"/>
</dbReference>
<dbReference type="PANTHER" id="PTHR43847">
    <property type="entry name" value="BLL3993 PROTEIN"/>
    <property type="match status" value="1"/>
</dbReference>
<evidence type="ECO:0000256" key="1">
    <source>
        <dbReference type="ARBA" id="ARBA00004141"/>
    </source>
</evidence>
<evidence type="ECO:0000256" key="3">
    <source>
        <dbReference type="ARBA" id="ARBA00022989"/>
    </source>
</evidence>
<proteinExistence type="predicted"/>
<feature type="transmembrane region" description="Helical" evidence="5">
    <location>
        <begin position="77"/>
        <end position="98"/>
    </location>
</feature>
<keyword evidence="6" id="KW-0489">Methyltransferase</keyword>
<keyword evidence="6" id="KW-0808">Transferase</keyword>
<evidence type="ECO:0000256" key="4">
    <source>
        <dbReference type="ARBA" id="ARBA00023136"/>
    </source>
</evidence>
<dbReference type="eggNOG" id="COG2020">
    <property type="taxonomic scope" value="Bacteria"/>
</dbReference>
<feature type="transmembrane region" description="Helical" evidence="5">
    <location>
        <begin position="163"/>
        <end position="196"/>
    </location>
</feature>
<organism evidence="6 7">
    <name type="scientific">Ruminiclostridium papyrosolvens DSM 2782</name>
    <dbReference type="NCBI Taxonomy" id="588581"/>
    <lineage>
        <taxon>Bacteria</taxon>
        <taxon>Bacillati</taxon>
        <taxon>Bacillota</taxon>
        <taxon>Clostridia</taxon>
        <taxon>Eubacteriales</taxon>
        <taxon>Oscillospiraceae</taxon>
        <taxon>Ruminiclostridium</taxon>
    </lineage>
</organism>
<dbReference type="Pfam" id="PF04140">
    <property type="entry name" value="ICMT"/>
    <property type="match status" value="1"/>
</dbReference>
<evidence type="ECO:0000256" key="2">
    <source>
        <dbReference type="ARBA" id="ARBA00022692"/>
    </source>
</evidence>
<dbReference type="GO" id="GO:0032259">
    <property type="term" value="P:methylation"/>
    <property type="evidence" value="ECO:0007669"/>
    <property type="project" value="UniProtKB-KW"/>
</dbReference>
<feature type="transmembrane region" description="Helical" evidence="5">
    <location>
        <begin position="104"/>
        <end position="127"/>
    </location>
</feature>
<reference evidence="6" key="2">
    <citation type="submission" date="2011-01" db="EMBL/GenBank/DDBJ databases">
        <title>The Non-contiguous Finished genome of Clostridium papyrosolvens.</title>
        <authorList>
            <person name="Lucas S."/>
            <person name="Copeland A."/>
            <person name="Lapidus A."/>
            <person name="Cheng J.-F."/>
            <person name="Goodwin L."/>
            <person name="Pitluck S."/>
            <person name="Misra M."/>
            <person name="Chertkov O."/>
            <person name="Detter J.C."/>
            <person name="Han C."/>
            <person name="Tapia R."/>
            <person name="Land M."/>
            <person name="Hauser L."/>
            <person name="Kyrpides N."/>
            <person name="Ivanova N."/>
            <person name="Pagani I."/>
            <person name="Mouttaki H."/>
            <person name="He Z."/>
            <person name="Zhou J."/>
            <person name="Hemme C.L."/>
            <person name="Woyke T."/>
        </authorList>
    </citation>
    <scope>NUCLEOTIDE SEQUENCE [LARGE SCALE GENOMIC DNA]</scope>
    <source>
        <strain evidence="6">DSM 2782</strain>
    </source>
</reference>
<dbReference type="Gene3D" id="1.20.120.1630">
    <property type="match status" value="1"/>
</dbReference>